<feature type="chain" id="PRO_5035790470" description="Strictosidine synthase conserved region domain-containing protein" evidence="5">
    <location>
        <begin position="37"/>
        <end position="340"/>
    </location>
</feature>
<dbReference type="SUPFAM" id="SSF63829">
    <property type="entry name" value="Calcium-dependent phosphotriesterase"/>
    <property type="match status" value="1"/>
</dbReference>
<evidence type="ECO:0000256" key="4">
    <source>
        <dbReference type="ARBA" id="ARBA00023180"/>
    </source>
</evidence>
<dbReference type="PANTHER" id="PTHR10426">
    <property type="entry name" value="STRICTOSIDINE SYNTHASE-RELATED"/>
    <property type="match status" value="1"/>
</dbReference>
<evidence type="ECO:0000256" key="3">
    <source>
        <dbReference type="ARBA" id="ARBA00022554"/>
    </source>
</evidence>
<evidence type="ECO:0000259" key="6">
    <source>
        <dbReference type="Pfam" id="PF03088"/>
    </source>
</evidence>
<evidence type="ECO:0000256" key="5">
    <source>
        <dbReference type="SAM" id="SignalP"/>
    </source>
</evidence>
<evidence type="ECO:0000313" key="8">
    <source>
        <dbReference type="Proteomes" id="UP000823388"/>
    </source>
</evidence>
<evidence type="ECO:0000256" key="1">
    <source>
        <dbReference type="ARBA" id="ARBA00004116"/>
    </source>
</evidence>
<comment type="similarity">
    <text evidence="2">Belongs to the strictosidine synthase family.</text>
</comment>
<dbReference type="GO" id="GO:0016787">
    <property type="term" value="F:hydrolase activity"/>
    <property type="evidence" value="ECO:0007669"/>
    <property type="project" value="TreeGrafter"/>
</dbReference>
<proteinExistence type="inferred from homology"/>
<accession>A0A8T0WZ30</accession>
<dbReference type="GO" id="GO:0005773">
    <property type="term" value="C:vacuole"/>
    <property type="evidence" value="ECO:0007669"/>
    <property type="project" value="UniProtKB-SubCell"/>
</dbReference>
<dbReference type="Pfam" id="PF03088">
    <property type="entry name" value="Str_synth"/>
    <property type="match status" value="1"/>
</dbReference>
<gene>
    <name evidence="7" type="ORF">PVAP13_1NG203700</name>
</gene>
<protein>
    <recommendedName>
        <fullName evidence="6">Strictosidine synthase conserved region domain-containing protein</fullName>
    </recommendedName>
</protein>
<feature type="signal peptide" evidence="5">
    <location>
        <begin position="1"/>
        <end position="36"/>
    </location>
</feature>
<evidence type="ECO:0000313" key="7">
    <source>
        <dbReference type="EMBL" id="KAG2650173.1"/>
    </source>
</evidence>
<dbReference type="EMBL" id="CM029038">
    <property type="protein sequence ID" value="KAG2650173.1"/>
    <property type="molecule type" value="Genomic_DNA"/>
</dbReference>
<comment type="caution">
    <text evidence="7">The sequence shown here is derived from an EMBL/GenBank/DDBJ whole genome shotgun (WGS) entry which is preliminary data.</text>
</comment>
<feature type="domain" description="Strictosidine synthase conserved region" evidence="6">
    <location>
        <begin position="158"/>
        <end position="245"/>
    </location>
</feature>
<name>A0A8T0WZ30_PANVG</name>
<dbReference type="PANTHER" id="PTHR10426:SF95">
    <property type="entry name" value="OS06G0623700 PROTEIN"/>
    <property type="match status" value="1"/>
</dbReference>
<dbReference type="InterPro" id="IPR018119">
    <property type="entry name" value="Strictosidine_synth_cons-reg"/>
</dbReference>
<sequence length="340" mass="36579">MGRRDKIRNVTGKKILTLAISLLAVLALLLLPCAAGRPVPGTAVIDGSRSLHLPLRGSLLRGPESVAFDGAGAGPYSGVSDGLVLKWNGLVRRWSTYAYSPEVTESMCGRPLGLRFHYESGNLYIADAYKGLMRVGPAGGEATVLATEADGVPLRFTNGVDVDQVTGEVFFTDSSMNYRRSQNERVTATGDSTGRLMKYDPKTNSVTVLQSGITYPNGLAISADRTHLVVALTGPCKLLRYCIRGPKTDMSEPLADLPGYLDNVRADGTGGFWVALHREMLELLFGPDSHLLAVRINADGQIVQVMRGPKGIRPTEVVEREGGKLYMGSVELPYVAIVSE</sequence>
<keyword evidence="5" id="KW-0732">Signal</keyword>
<keyword evidence="3" id="KW-0926">Vacuole</keyword>
<keyword evidence="4" id="KW-0325">Glycoprotein</keyword>
<dbReference type="Gene3D" id="2.120.10.30">
    <property type="entry name" value="TolB, C-terminal domain"/>
    <property type="match status" value="1"/>
</dbReference>
<keyword evidence="8" id="KW-1185">Reference proteome</keyword>
<dbReference type="InterPro" id="IPR011042">
    <property type="entry name" value="6-blade_b-propeller_TolB-like"/>
</dbReference>
<evidence type="ECO:0000256" key="2">
    <source>
        <dbReference type="ARBA" id="ARBA00009191"/>
    </source>
</evidence>
<dbReference type="AlphaFoldDB" id="A0A8T0WZ30"/>
<dbReference type="Proteomes" id="UP000823388">
    <property type="component" value="Chromosome 1N"/>
</dbReference>
<reference evidence="7" key="1">
    <citation type="submission" date="2020-05" db="EMBL/GenBank/DDBJ databases">
        <title>WGS assembly of Panicum virgatum.</title>
        <authorList>
            <person name="Lovell J.T."/>
            <person name="Jenkins J."/>
            <person name="Shu S."/>
            <person name="Juenger T.E."/>
            <person name="Schmutz J."/>
        </authorList>
    </citation>
    <scope>NUCLEOTIDE SEQUENCE</scope>
    <source>
        <strain evidence="7">AP13</strain>
    </source>
</reference>
<dbReference type="GO" id="GO:0012505">
    <property type="term" value="C:endomembrane system"/>
    <property type="evidence" value="ECO:0007669"/>
    <property type="project" value="TreeGrafter"/>
</dbReference>
<dbReference type="FunFam" id="2.120.10.30:FF:000048">
    <property type="entry name" value="Protein strictosidine synthase-like 10"/>
    <property type="match status" value="1"/>
</dbReference>
<organism evidence="7 8">
    <name type="scientific">Panicum virgatum</name>
    <name type="common">Blackwell switchgrass</name>
    <dbReference type="NCBI Taxonomy" id="38727"/>
    <lineage>
        <taxon>Eukaryota</taxon>
        <taxon>Viridiplantae</taxon>
        <taxon>Streptophyta</taxon>
        <taxon>Embryophyta</taxon>
        <taxon>Tracheophyta</taxon>
        <taxon>Spermatophyta</taxon>
        <taxon>Magnoliopsida</taxon>
        <taxon>Liliopsida</taxon>
        <taxon>Poales</taxon>
        <taxon>Poaceae</taxon>
        <taxon>PACMAD clade</taxon>
        <taxon>Panicoideae</taxon>
        <taxon>Panicodae</taxon>
        <taxon>Paniceae</taxon>
        <taxon>Panicinae</taxon>
        <taxon>Panicum</taxon>
        <taxon>Panicum sect. Hiantes</taxon>
    </lineage>
</organism>
<comment type="subcellular location">
    <subcellularLocation>
        <location evidence="1">Vacuole</location>
    </subcellularLocation>
</comment>